<keyword evidence="4" id="KW-0808">Transferase</keyword>
<feature type="region of interest" description="Disordered" evidence="9">
    <location>
        <begin position="360"/>
        <end position="383"/>
    </location>
</feature>
<dbReference type="InterPro" id="IPR008598">
    <property type="entry name" value="Di19_Zn-bd"/>
</dbReference>
<dbReference type="PANTHER" id="PTHR12268:SF13">
    <property type="entry name" value="E3 UBIQUITIN-PROTEIN LIGASE KCMF1"/>
    <property type="match status" value="1"/>
</dbReference>
<feature type="compositionally biased region" description="Basic and acidic residues" evidence="9">
    <location>
        <begin position="462"/>
        <end position="471"/>
    </location>
</feature>
<protein>
    <recommendedName>
        <fullName evidence="3">RING-type E3 ubiquitin transferase</fullName>
        <ecNumber evidence="3">2.3.2.27</ecNumber>
    </recommendedName>
</protein>
<dbReference type="InterPro" id="IPR000433">
    <property type="entry name" value="Znf_ZZ"/>
</dbReference>
<evidence type="ECO:0000256" key="5">
    <source>
        <dbReference type="ARBA" id="ARBA00022723"/>
    </source>
</evidence>
<dbReference type="Gene3D" id="3.30.60.90">
    <property type="match status" value="1"/>
</dbReference>
<comment type="similarity">
    <text evidence="2">Belongs to the KCMF1 family.</text>
</comment>
<evidence type="ECO:0000256" key="1">
    <source>
        <dbReference type="ARBA" id="ARBA00000900"/>
    </source>
</evidence>
<keyword evidence="5" id="KW-0479">Metal-binding</keyword>
<dbReference type="GO" id="GO:0010646">
    <property type="term" value="P:regulation of cell communication"/>
    <property type="evidence" value="ECO:0007669"/>
    <property type="project" value="UniProtKB-ARBA"/>
</dbReference>
<reference evidence="11" key="1">
    <citation type="submission" date="2023-10" db="EMBL/GenBank/DDBJ databases">
        <title>Genome assembly of Pristionchus species.</title>
        <authorList>
            <person name="Yoshida K."/>
            <person name="Sommer R.J."/>
        </authorList>
    </citation>
    <scope>NUCLEOTIDE SEQUENCE</scope>
    <source>
        <strain evidence="11">RS0144</strain>
    </source>
</reference>
<evidence type="ECO:0000256" key="4">
    <source>
        <dbReference type="ARBA" id="ARBA00022679"/>
    </source>
</evidence>
<accession>A0AAV5SVI0</accession>
<sequence length="805" mass="90328">FQISRLTARPRHARRQMAQASMSHEGVSCDGCMMPNFSGCRYKCLRCWDFDLCHACYTAERFQVDTNTDQVHDREHPMQCILSHHDFELFYADDETRNYATCRIAVLTCPYCNERGFGYSQFHEHVMRNHEEPMPYQVNCPLCIGLVDTESSHRVVDNLKAHWETVHYQYDRSIAPTLANGAVSAVDAVMARGAGEAARANRERDRVGALAAAEAALVGAAPGDPFGLPPTARNGARRPMMARRAARQQQPERTDRENRTENRDQRQAAAAFGMPWTENEEVQDLFRLVRNADPTRGPGPLGTERGRMHRLRNLQATLQQAPPNMAANADFIQRLIGTDPNTPSYAGLVRGLNAEAAGEYAAPRPHGAPAPRSRTPPVNVIVGLGSRPMTANQYDHVRQEDLQHDRSPSVSTLTSGDVEAAEVEDDEHTGEDEDGEKESEIRTSSSSGESDDAEEKEEEEQPRENMDTQRTEEDDMVDALTKAQAIADTALTQEEIVDMRRADDPFAVRVIDPIKAIRAHATNREWKVIKRMLKNNDLRAKDDSLWLSVNEDGRLHRMDDDVGDSEDEIVVNNLYKVRPAGPKDEEDYRNNWLTVRADTSGLSFARDYYWKDKRFIAPRKLERQNSAATVDEGALARNALKALSITRALAGGKILADTAGLTQGEEIRKTLELWDMPATERIEEGRDREIAQKCDESLLCASRELDFDYDTAMLSVLRTEAEEMERELKSQVGAPSSAMANARLEKQKKYLEALRQAGAGGTVVLQNPRDDPLEQQELEQRLHWMWGTTPAAAATVREDRPGLSH</sequence>
<keyword evidence="12" id="KW-1185">Reference proteome</keyword>
<evidence type="ECO:0000313" key="11">
    <source>
        <dbReference type="EMBL" id="GMS87196.1"/>
    </source>
</evidence>
<evidence type="ECO:0000256" key="6">
    <source>
        <dbReference type="ARBA" id="ARBA00022771"/>
    </source>
</evidence>
<dbReference type="InterPro" id="IPR050774">
    <property type="entry name" value="KCMF1/Dystrophin"/>
</dbReference>
<feature type="non-terminal residue" evidence="11">
    <location>
        <position position="1"/>
    </location>
</feature>
<gene>
    <name evidence="11" type="ORF">PENTCL1PPCAC_9371</name>
</gene>
<evidence type="ECO:0000259" key="10">
    <source>
        <dbReference type="PROSITE" id="PS50135"/>
    </source>
</evidence>
<evidence type="ECO:0000256" key="2">
    <source>
        <dbReference type="ARBA" id="ARBA00010938"/>
    </source>
</evidence>
<evidence type="ECO:0000256" key="9">
    <source>
        <dbReference type="SAM" id="MobiDB-lite"/>
    </source>
</evidence>
<dbReference type="PROSITE" id="PS01357">
    <property type="entry name" value="ZF_ZZ_1"/>
    <property type="match status" value="1"/>
</dbReference>
<feature type="region of interest" description="Disordered" evidence="9">
    <location>
        <begin position="220"/>
        <end position="267"/>
    </location>
</feature>
<dbReference type="Pfam" id="PF00569">
    <property type="entry name" value="ZZ"/>
    <property type="match status" value="1"/>
</dbReference>
<dbReference type="Proteomes" id="UP001432027">
    <property type="component" value="Unassembled WGS sequence"/>
</dbReference>
<evidence type="ECO:0000256" key="3">
    <source>
        <dbReference type="ARBA" id="ARBA00012483"/>
    </source>
</evidence>
<keyword evidence="7" id="KW-0862">Zinc</keyword>
<feature type="compositionally biased region" description="Low complexity" evidence="9">
    <location>
        <begin position="361"/>
        <end position="373"/>
    </location>
</feature>
<dbReference type="GO" id="GO:0005886">
    <property type="term" value="C:plasma membrane"/>
    <property type="evidence" value="ECO:0007669"/>
    <property type="project" value="TreeGrafter"/>
</dbReference>
<feature type="domain" description="ZZ-type" evidence="10">
    <location>
        <begin position="24"/>
        <end position="86"/>
    </location>
</feature>
<dbReference type="Pfam" id="PF05605">
    <property type="entry name" value="zf-Di19"/>
    <property type="match status" value="1"/>
</dbReference>
<dbReference type="CDD" id="cd02338">
    <property type="entry name" value="ZZ_PCMF_like"/>
    <property type="match status" value="1"/>
</dbReference>
<dbReference type="SUPFAM" id="SSF57850">
    <property type="entry name" value="RING/U-box"/>
    <property type="match status" value="1"/>
</dbReference>
<dbReference type="EC" id="2.3.2.27" evidence="3"/>
<organism evidence="11 12">
    <name type="scientific">Pristionchus entomophagus</name>
    <dbReference type="NCBI Taxonomy" id="358040"/>
    <lineage>
        <taxon>Eukaryota</taxon>
        <taxon>Metazoa</taxon>
        <taxon>Ecdysozoa</taxon>
        <taxon>Nematoda</taxon>
        <taxon>Chromadorea</taxon>
        <taxon>Rhabditida</taxon>
        <taxon>Rhabditina</taxon>
        <taxon>Diplogasteromorpha</taxon>
        <taxon>Diplogasteroidea</taxon>
        <taxon>Neodiplogasteridae</taxon>
        <taxon>Pristionchus</taxon>
    </lineage>
</organism>
<dbReference type="InterPro" id="IPR043145">
    <property type="entry name" value="Znf_ZZ_sf"/>
</dbReference>
<dbReference type="EMBL" id="BTSX01000003">
    <property type="protein sequence ID" value="GMS87196.1"/>
    <property type="molecule type" value="Genomic_DNA"/>
</dbReference>
<dbReference type="GO" id="GO:0008270">
    <property type="term" value="F:zinc ion binding"/>
    <property type="evidence" value="ECO:0007669"/>
    <property type="project" value="UniProtKB-KW"/>
</dbReference>
<dbReference type="GO" id="GO:0099536">
    <property type="term" value="P:synaptic signaling"/>
    <property type="evidence" value="ECO:0007669"/>
    <property type="project" value="TreeGrafter"/>
</dbReference>
<dbReference type="AlphaFoldDB" id="A0AAV5SVI0"/>
<evidence type="ECO:0000313" key="12">
    <source>
        <dbReference type="Proteomes" id="UP001432027"/>
    </source>
</evidence>
<feature type="compositionally biased region" description="Basic and acidic residues" evidence="9">
    <location>
        <begin position="250"/>
        <end position="266"/>
    </location>
</feature>
<keyword evidence="6 8" id="KW-0863">Zinc-finger</keyword>
<feature type="compositionally biased region" description="Acidic residues" evidence="9">
    <location>
        <begin position="419"/>
        <end position="437"/>
    </location>
</feature>
<feature type="region of interest" description="Disordered" evidence="9">
    <location>
        <begin position="399"/>
        <end position="474"/>
    </location>
</feature>
<dbReference type="GO" id="GO:0023051">
    <property type="term" value="P:regulation of signaling"/>
    <property type="evidence" value="ECO:0007669"/>
    <property type="project" value="UniProtKB-ARBA"/>
</dbReference>
<evidence type="ECO:0000256" key="7">
    <source>
        <dbReference type="ARBA" id="ARBA00022833"/>
    </source>
</evidence>
<name>A0AAV5SVI0_9BILA</name>
<evidence type="ECO:0000256" key="8">
    <source>
        <dbReference type="PROSITE-ProRule" id="PRU00228"/>
    </source>
</evidence>
<dbReference type="PANTHER" id="PTHR12268">
    <property type="entry name" value="E3 UBIQUITIN-PROTEIN LIGASE KCMF1"/>
    <property type="match status" value="1"/>
</dbReference>
<comment type="caution">
    <text evidence="11">The sequence shown here is derived from an EMBL/GenBank/DDBJ whole genome shotgun (WGS) entry which is preliminary data.</text>
</comment>
<proteinExistence type="inferred from homology"/>
<dbReference type="GO" id="GO:0045202">
    <property type="term" value="C:synapse"/>
    <property type="evidence" value="ECO:0007669"/>
    <property type="project" value="GOC"/>
</dbReference>
<feature type="compositionally biased region" description="Acidic residues" evidence="9">
    <location>
        <begin position="449"/>
        <end position="461"/>
    </location>
</feature>
<dbReference type="SMART" id="SM00291">
    <property type="entry name" value="ZnF_ZZ"/>
    <property type="match status" value="1"/>
</dbReference>
<comment type="catalytic activity">
    <reaction evidence="1">
        <text>S-ubiquitinyl-[E2 ubiquitin-conjugating enzyme]-L-cysteine + [acceptor protein]-L-lysine = [E2 ubiquitin-conjugating enzyme]-L-cysteine + N(6)-ubiquitinyl-[acceptor protein]-L-lysine.</text>
        <dbReference type="EC" id="2.3.2.27"/>
    </reaction>
</comment>
<dbReference type="GO" id="GO:0061630">
    <property type="term" value="F:ubiquitin protein ligase activity"/>
    <property type="evidence" value="ECO:0007669"/>
    <property type="project" value="UniProtKB-EC"/>
</dbReference>
<dbReference type="PROSITE" id="PS50135">
    <property type="entry name" value="ZF_ZZ_2"/>
    <property type="match status" value="1"/>
</dbReference>